<gene>
    <name evidence="1" type="ORF">CARN6_1091</name>
</gene>
<accession>E6QKF1</accession>
<sequence length="213" mass="24618">MTEREIVSRLREEYFDILPAARRAITKIETEIRYHTLEIHQRLKPHEQLLVRARIKECQSAIDSARRRGNRGKSEGKVFDPERSTDYSILSLPDLAGVRVLVFPDRRLGEVDKVLREHFSGWRSDPIMNSETGVVLAQKYDGKLDVDKDKISAEYQVVPMLLGLYWEVEHSARYKSVLKESEKMFELNTQVETALSNFEKGIADLLPDNSDLD</sequence>
<dbReference type="InterPro" id="IPR043519">
    <property type="entry name" value="NT_sf"/>
</dbReference>
<dbReference type="SUPFAM" id="SSF81301">
    <property type="entry name" value="Nucleotidyltransferase"/>
    <property type="match status" value="1"/>
</dbReference>
<proteinExistence type="predicted"/>
<dbReference type="AlphaFoldDB" id="E6QKF1"/>
<dbReference type="EMBL" id="CABQ01000126">
    <property type="protein sequence ID" value="CBI07718.1"/>
    <property type="molecule type" value="Genomic_DNA"/>
</dbReference>
<organism evidence="1">
    <name type="scientific">mine drainage metagenome</name>
    <dbReference type="NCBI Taxonomy" id="410659"/>
    <lineage>
        <taxon>unclassified sequences</taxon>
        <taxon>metagenomes</taxon>
        <taxon>ecological metagenomes</taxon>
    </lineage>
</organism>
<reference evidence="1" key="1">
    <citation type="submission" date="2009-10" db="EMBL/GenBank/DDBJ databases">
        <title>Diversity of trophic interactions inside an arsenic-rich microbial ecosystem.</title>
        <authorList>
            <person name="Bertin P.N."/>
            <person name="Heinrich-Salmeron A."/>
            <person name="Pelletier E."/>
            <person name="Goulhen-Chollet F."/>
            <person name="Arsene-Ploetze F."/>
            <person name="Gallien S."/>
            <person name="Calteau A."/>
            <person name="Vallenet D."/>
            <person name="Casiot C."/>
            <person name="Chane-Woon-Ming B."/>
            <person name="Giloteaux L."/>
            <person name="Barakat M."/>
            <person name="Bonnefoy V."/>
            <person name="Bruneel O."/>
            <person name="Chandler M."/>
            <person name="Cleiss J."/>
            <person name="Duran R."/>
            <person name="Elbaz-Poulichet F."/>
            <person name="Fonknechten N."/>
            <person name="Lauga B."/>
            <person name="Mornico D."/>
            <person name="Ortet P."/>
            <person name="Schaeffer C."/>
            <person name="Siguier P."/>
            <person name="Alexander Thil Smith A."/>
            <person name="Van Dorsselaer A."/>
            <person name="Weissenbach J."/>
            <person name="Medigue C."/>
            <person name="Le Paslier D."/>
        </authorList>
    </citation>
    <scope>NUCLEOTIDE SEQUENCE</scope>
</reference>
<name>E6QKF1_9ZZZZ</name>
<evidence type="ECO:0008006" key="2">
    <source>
        <dbReference type="Google" id="ProtNLM"/>
    </source>
</evidence>
<protein>
    <recommendedName>
        <fullName evidence="2">RelA/SpoT domain-containing protein</fullName>
    </recommendedName>
</protein>
<dbReference type="Gene3D" id="3.30.460.10">
    <property type="entry name" value="Beta Polymerase, domain 2"/>
    <property type="match status" value="1"/>
</dbReference>
<comment type="caution">
    <text evidence="1">The sequence shown here is derived from an EMBL/GenBank/DDBJ whole genome shotgun (WGS) entry which is preliminary data.</text>
</comment>
<evidence type="ECO:0000313" key="1">
    <source>
        <dbReference type="EMBL" id="CBI07718.1"/>
    </source>
</evidence>